<protein>
    <submittedName>
        <fullName evidence="3">Uncharacterized protein</fullName>
    </submittedName>
</protein>
<name>S8A658_DACHA</name>
<dbReference type="eggNOG" id="ENOG502SXBP">
    <property type="taxonomic scope" value="Eukaryota"/>
</dbReference>
<feature type="coiled-coil region" evidence="1">
    <location>
        <begin position="280"/>
        <end position="307"/>
    </location>
</feature>
<evidence type="ECO:0000256" key="1">
    <source>
        <dbReference type="SAM" id="Coils"/>
    </source>
</evidence>
<organism evidence="3 4">
    <name type="scientific">Dactylellina haptotyla (strain CBS 200.50)</name>
    <name type="common">Nematode-trapping fungus</name>
    <name type="synonym">Monacrosporium haptotylum</name>
    <dbReference type="NCBI Taxonomy" id="1284197"/>
    <lineage>
        <taxon>Eukaryota</taxon>
        <taxon>Fungi</taxon>
        <taxon>Dikarya</taxon>
        <taxon>Ascomycota</taxon>
        <taxon>Pezizomycotina</taxon>
        <taxon>Orbiliomycetes</taxon>
        <taxon>Orbiliales</taxon>
        <taxon>Orbiliaceae</taxon>
        <taxon>Dactylellina</taxon>
    </lineage>
</organism>
<evidence type="ECO:0000313" key="3">
    <source>
        <dbReference type="EMBL" id="EPS38279.1"/>
    </source>
</evidence>
<dbReference type="HOGENOM" id="CLU_672726_0_0_1"/>
<dbReference type="Proteomes" id="UP000015100">
    <property type="component" value="Unassembled WGS sequence"/>
</dbReference>
<comment type="caution">
    <text evidence="3">The sequence shown here is derived from an EMBL/GenBank/DDBJ whole genome shotgun (WGS) entry which is preliminary data.</text>
</comment>
<dbReference type="OrthoDB" id="4367258at2759"/>
<feature type="compositionally biased region" description="Low complexity" evidence="2">
    <location>
        <begin position="314"/>
        <end position="324"/>
    </location>
</feature>
<proteinExistence type="predicted"/>
<evidence type="ECO:0000313" key="4">
    <source>
        <dbReference type="Proteomes" id="UP000015100"/>
    </source>
</evidence>
<accession>S8A658</accession>
<evidence type="ECO:0000256" key="2">
    <source>
        <dbReference type="SAM" id="MobiDB-lite"/>
    </source>
</evidence>
<sequence>MSSKHEAPKSRDVHGFKDVPTSGHWVAFITAPTTRISLAWSEWGGSIRRGIYYNCCAYWGMRLPNLQPGQLITRENEETLSTFREPKWISGNQLSVVLGETQLFIAAEYIDSEYRDGPLAAYHIKDLVRWNETQGPLWITMQLNNVFQYGQNNGIEKSGKVNRWIVYHPPISRMIEPPRIFQHHFTGTLKTDLVQAAVRDMHLAVETDGGTKLAAQVTGKILSQMLEIVRNGVGHWLHTFLETQGINSIIRVKIKDLEPRGLKETLHYKTVIQEIQYWEKDQAEIEEKEINRKMESEMKALDNYEKALQDIGKSRAAQQKSQSSLPRITGVKKEERSPSPQQDIVEFDKKIELVDTDLKTYGPNFQNKPKTPTNYKIRGTKAVLKNKFTSDMTDTQKRDLVKYNAGLDR</sequence>
<dbReference type="AlphaFoldDB" id="S8A658"/>
<dbReference type="EMBL" id="AQGS01000575">
    <property type="protein sequence ID" value="EPS38279.1"/>
    <property type="molecule type" value="Genomic_DNA"/>
</dbReference>
<keyword evidence="4" id="KW-1185">Reference proteome</keyword>
<keyword evidence="1" id="KW-0175">Coiled coil</keyword>
<gene>
    <name evidence="3" type="ORF">H072_8004</name>
</gene>
<reference evidence="3 4" key="1">
    <citation type="journal article" date="2013" name="PLoS Genet.">
        <title>Genomic mechanisms accounting for the adaptation to parasitism in nematode-trapping fungi.</title>
        <authorList>
            <person name="Meerupati T."/>
            <person name="Andersson K.M."/>
            <person name="Friman E."/>
            <person name="Kumar D."/>
            <person name="Tunlid A."/>
            <person name="Ahren D."/>
        </authorList>
    </citation>
    <scope>NUCLEOTIDE SEQUENCE [LARGE SCALE GENOMIC DNA]</scope>
    <source>
        <strain evidence="3 4">CBS 200.50</strain>
    </source>
</reference>
<reference evidence="4" key="2">
    <citation type="submission" date="2013-04" db="EMBL/GenBank/DDBJ databases">
        <title>Genomic mechanisms accounting for the adaptation to parasitism in nematode-trapping fungi.</title>
        <authorList>
            <person name="Ahren D.G."/>
        </authorList>
    </citation>
    <scope>NUCLEOTIDE SEQUENCE [LARGE SCALE GENOMIC DNA]</scope>
    <source>
        <strain evidence="4">CBS 200.50</strain>
    </source>
</reference>
<feature type="region of interest" description="Disordered" evidence="2">
    <location>
        <begin position="311"/>
        <end position="341"/>
    </location>
</feature>